<dbReference type="AlphaFoldDB" id="A0A2T0LJF7"/>
<dbReference type="InterPro" id="IPR007436">
    <property type="entry name" value="DUF485"/>
</dbReference>
<dbReference type="Proteomes" id="UP000237797">
    <property type="component" value="Unassembled WGS sequence"/>
</dbReference>
<gene>
    <name evidence="3" type="ORF">CLV97_10128</name>
</gene>
<dbReference type="PANTHER" id="PTHR38441:SF1">
    <property type="entry name" value="MEMBRANE PROTEIN"/>
    <property type="match status" value="1"/>
</dbReference>
<name>A0A2T0LJF7_9BACL</name>
<protein>
    <submittedName>
        <fullName evidence="3">Uncharacterized membrane protein (DUF485 family)</fullName>
    </submittedName>
</protein>
<organism evidence="3 4">
    <name type="scientific">Planifilum fimeticola</name>
    <dbReference type="NCBI Taxonomy" id="201975"/>
    <lineage>
        <taxon>Bacteria</taxon>
        <taxon>Bacillati</taxon>
        <taxon>Bacillota</taxon>
        <taxon>Bacilli</taxon>
        <taxon>Bacillales</taxon>
        <taxon>Thermoactinomycetaceae</taxon>
        <taxon>Planifilum</taxon>
    </lineage>
</organism>
<keyword evidence="4" id="KW-1185">Reference proteome</keyword>
<feature type="transmembrane region" description="Helical" evidence="2">
    <location>
        <begin position="21"/>
        <end position="45"/>
    </location>
</feature>
<evidence type="ECO:0000256" key="1">
    <source>
        <dbReference type="SAM" id="MobiDB-lite"/>
    </source>
</evidence>
<feature type="transmembrane region" description="Helical" evidence="2">
    <location>
        <begin position="57"/>
        <end position="79"/>
    </location>
</feature>
<keyword evidence="2" id="KW-0812">Transmembrane</keyword>
<evidence type="ECO:0000256" key="2">
    <source>
        <dbReference type="SAM" id="Phobius"/>
    </source>
</evidence>
<accession>A0A2T0LJF7</accession>
<sequence>MDQERNRAPSEEFNRFLRKKMRFLLSAGIFFVSFYFLFPLLISWFPERMNRPVWGPFSWAWLYAFAHFAVVWILGAMYLRQANRWDRTAESLRRNEMSEHALSTGESEKRKSP</sequence>
<evidence type="ECO:0000313" key="3">
    <source>
        <dbReference type="EMBL" id="PRX42540.1"/>
    </source>
</evidence>
<dbReference type="PANTHER" id="PTHR38441">
    <property type="entry name" value="INTEGRAL MEMBRANE PROTEIN-RELATED"/>
    <property type="match status" value="1"/>
</dbReference>
<evidence type="ECO:0000313" key="4">
    <source>
        <dbReference type="Proteomes" id="UP000237797"/>
    </source>
</evidence>
<proteinExistence type="predicted"/>
<dbReference type="EMBL" id="PVNE01000001">
    <property type="protein sequence ID" value="PRX42540.1"/>
    <property type="molecule type" value="Genomic_DNA"/>
</dbReference>
<dbReference type="OrthoDB" id="2886991at2"/>
<reference evidence="3 4" key="1">
    <citation type="submission" date="2018-03" db="EMBL/GenBank/DDBJ databases">
        <title>Genomic Encyclopedia of Archaeal and Bacterial Type Strains, Phase II (KMG-II): from individual species to whole genera.</title>
        <authorList>
            <person name="Goeker M."/>
        </authorList>
    </citation>
    <scope>NUCLEOTIDE SEQUENCE [LARGE SCALE GENOMIC DNA]</scope>
    <source>
        <strain evidence="3 4">DSM 44946</strain>
    </source>
</reference>
<comment type="caution">
    <text evidence="3">The sequence shown here is derived from an EMBL/GenBank/DDBJ whole genome shotgun (WGS) entry which is preliminary data.</text>
</comment>
<dbReference type="RefSeq" id="WP_106343498.1">
    <property type="nucleotide sequence ID" value="NZ_PVNE01000001.1"/>
</dbReference>
<feature type="region of interest" description="Disordered" evidence="1">
    <location>
        <begin position="92"/>
        <end position="113"/>
    </location>
</feature>
<keyword evidence="2" id="KW-1133">Transmembrane helix</keyword>
<dbReference type="Pfam" id="PF04341">
    <property type="entry name" value="DUF485"/>
    <property type="match status" value="1"/>
</dbReference>
<keyword evidence="2" id="KW-0472">Membrane</keyword>